<dbReference type="InParanoid" id="F6TZB4"/>
<dbReference type="Ensembl" id="ENSCINT00000026217.2">
    <property type="protein sequence ID" value="ENSCINP00000025971.2"/>
    <property type="gene ID" value="ENSCING00000014334.2"/>
</dbReference>
<proteinExistence type="predicted"/>
<reference evidence="1" key="3">
    <citation type="submission" date="2025-08" db="UniProtKB">
        <authorList>
            <consortium name="Ensembl"/>
        </authorList>
    </citation>
    <scope>IDENTIFICATION</scope>
</reference>
<dbReference type="Proteomes" id="UP000008144">
    <property type="component" value="Chromosome 9"/>
</dbReference>
<name>F6TZB4_CIOIN</name>
<reference evidence="1" key="2">
    <citation type="journal article" date="2008" name="Genome Biol.">
        <title>Improved genome assembly and evidence-based global gene model set for the chordate Ciona intestinalis: new insight into intron and operon populations.</title>
        <authorList>
            <person name="Satou Y."/>
            <person name="Mineta K."/>
            <person name="Ogasawara M."/>
            <person name="Sasakura Y."/>
            <person name="Shoguchi E."/>
            <person name="Ueno K."/>
            <person name="Yamada L."/>
            <person name="Matsumoto J."/>
            <person name="Wasserscheid J."/>
            <person name="Dewar K."/>
            <person name="Wiley G.B."/>
            <person name="Macmil S.L."/>
            <person name="Roe B.A."/>
            <person name="Zeller R.W."/>
            <person name="Hastings K.E."/>
            <person name="Lemaire P."/>
            <person name="Lindquist E."/>
            <person name="Endo T."/>
            <person name="Hotta K."/>
            <person name="Inaba K."/>
        </authorList>
    </citation>
    <scope>NUCLEOTIDE SEQUENCE [LARGE SCALE GENOMIC DNA]</scope>
    <source>
        <strain evidence="1">wild type</strain>
    </source>
</reference>
<organism evidence="1 2">
    <name type="scientific">Ciona intestinalis</name>
    <name type="common">Transparent sea squirt</name>
    <name type="synonym">Ascidia intestinalis</name>
    <dbReference type="NCBI Taxonomy" id="7719"/>
    <lineage>
        <taxon>Eukaryota</taxon>
        <taxon>Metazoa</taxon>
        <taxon>Chordata</taxon>
        <taxon>Tunicata</taxon>
        <taxon>Ascidiacea</taxon>
        <taxon>Phlebobranchia</taxon>
        <taxon>Cionidae</taxon>
        <taxon>Ciona</taxon>
    </lineage>
</organism>
<protein>
    <submittedName>
        <fullName evidence="1">Uncharacterized protein</fullName>
    </submittedName>
</protein>
<sequence>MASAAQDHVCGRKGQLCGIPDIYHVIFRTTNNPLPPCHGKVCENTIFLVALPRVCLQTLKVNIRITR</sequence>
<dbReference type="HOGENOM" id="CLU_2811605_0_0_1"/>
<evidence type="ECO:0000313" key="2">
    <source>
        <dbReference type="Proteomes" id="UP000008144"/>
    </source>
</evidence>
<reference evidence="1" key="4">
    <citation type="submission" date="2025-09" db="UniProtKB">
        <authorList>
            <consortium name="Ensembl"/>
        </authorList>
    </citation>
    <scope>IDENTIFICATION</scope>
</reference>
<dbReference type="AlphaFoldDB" id="F6TZB4"/>
<dbReference type="EMBL" id="EAAA01002795">
    <property type="status" value="NOT_ANNOTATED_CDS"/>
    <property type="molecule type" value="Genomic_DNA"/>
</dbReference>
<keyword evidence="2" id="KW-1185">Reference proteome</keyword>
<evidence type="ECO:0000313" key="1">
    <source>
        <dbReference type="Ensembl" id="ENSCINP00000025971.2"/>
    </source>
</evidence>
<reference evidence="2" key="1">
    <citation type="journal article" date="2002" name="Science">
        <title>The draft genome of Ciona intestinalis: insights into chordate and vertebrate origins.</title>
        <authorList>
            <person name="Dehal P."/>
            <person name="Satou Y."/>
            <person name="Campbell R.K."/>
            <person name="Chapman J."/>
            <person name="Degnan B."/>
            <person name="De Tomaso A."/>
            <person name="Davidson B."/>
            <person name="Di Gregorio A."/>
            <person name="Gelpke M."/>
            <person name="Goodstein D.M."/>
            <person name="Harafuji N."/>
            <person name="Hastings K.E."/>
            <person name="Ho I."/>
            <person name="Hotta K."/>
            <person name="Huang W."/>
            <person name="Kawashima T."/>
            <person name="Lemaire P."/>
            <person name="Martinez D."/>
            <person name="Meinertzhagen I.A."/>
            <person name="Necula S."/>
            <person name="Nonaka M."/>
            <person name="Putnam N."/>
            <person name="Rash S."/>
            <person name="Saiga H."/>
            <person name="Satake M."/>
            <person name="Terry A."/>
            <person name="Yamada L."/>
            <person name="Wang H.G."/>
            <person name="Awazu S."/>
            <person name="Azumi K."/>
            <person name="Boore J."/>
            <person name="Branno M."/>
            <person name="Chin-Bow S."/>
            <person name="DeSantis R."/>
            <person name="Doyle S."/>
            <person name="Francino P."/>
            <person name="Keys D.N."/>
            <person name="Haga S."/>
            <person name="Hayashi H."/>
            <person name="Hino K."/>
            <person name="Imai K.S."/>
            <person name="Inaba K."/>
            <person name="Kano S."/>
            <person name="Kobayashi K."/>
            <person name="Kobayashi M."/>
            <person name="Lee B.I."/>
            <person name="Makabe K.W."/>
            <person name="Manohar C."/>
            <person name="Matassi G."/>
            <person name="Medina M."/>
            <person name="Mochizuki Y."/>
            <person name="Mount S."/>
            <person name="Morishita T."/>
            <person name="Miura S."/>
            <person name="Nakayama A."/>
            <person name="Nishizaka S."/>
            <person name="Nomoto H."/>
            <person name="Ohta F."/>
            <person name="Oishi K."/>
            <person name="Rigoutsos I."/>
            <person name="Sano M."/>
            <person name="Sasaki A."/>
            <person name="Sasakura Y."/>
            <person name="Shoguchi E."/>
            <person name="Shin-i T."/>
            <person name="Spagnuolo A."/>
            <person name="Stainier D."/>
            <person name="Suzuki M.M."/>
            <person name="Tassy O."/>
            <person name="Takatori N."/>
            <person name="Tokuoka M."/>
            <person name="Yagi K."/>
            <person name="Yoshizaki F."/>
            <person name="Wada S."/>
            <person name="Zhang C."/>
            <person name="Hyatt P.D."/>
            <person name="Larimer F."/>
            <person name="Detter C."/>
            <person name="Doggett N."/>
            <person name="Glavina T."/>
            <person name="Hawkins T."/>
            <person name="Richardson P."/>
            <person name="Lucas S."/>
            <person name="Kohara Y."/>
            <person name="Levine M."/>
            <person name="Satoh N."/>
            <person name="Rokhsar D.S."/>
        </authorList>
    </citation>
    <scope>NUCLEOTIDE SEQUENCE [LARGE SCALE GENOMIC DNA]</scope>
</reference>
<accession>F6TZB4</accession>